<dbReference type="AlphaFoldDB" id="A0A3G1PWC7"/>
<dbReference type="GO" id="GO:1990904">
    <property type="term" value="C:ribonucleoprotein complex"/>
    <property type="evidence" value="ECO:0007669"/>
    <property type="project" value="UniProtKB-KW"/>
</dbReference>
<protein>
    <submittedName>
        <fullName evidence="4">Ribosomal protein S10</fullName>
    </submittedName>
</protein>
<evidence type="ECO:0000259" key="3">
    <source>
        <dbReference type="Pfam" id="PF00338"/>
    </source>
</evidence>
<dbReference type="SUPFAM" id="SSF54999">
    <property type="entry name" value="Ribosomal protein S10"/>
    <property type="match status" value="1"/>
</dbReference>
<sequence length="159" mass="19266">MEIFSITVYSKNKKSLNIFLNFLHFFIKNKVKKIKFNAKKLKKTTLLKSPHVHKSAQEQFESRIYKKIIWVTSFSVPQWVIFFKKSFKKSFYDLKITVNYSLVKKKYKIVKILNFKYFNLNSEKYVFKVGCKNLHFEKKLKTYKFLKFLNFNGLVLLNF</sequence>
<evidence type="ECO:0000256" key="1">
    <source>
        <dbReference type="ARBA" id="ARBA00022980"/>
    </source>
</evidence>
<dbReference type="GO" id="GO:0005840">
    <property type="term" value="C:ribosome"/>
    <property type="evidence" value="ECO:0007669"/>
    <property type="project" value="UniProtKB-KW"/>
</dbReference>
<name>A0A3G1PWC7_9STRA</name>
<reference evidence="4" key="1">
    <citation type="journal article" date="2018" name="Mitochondrial DNA A DNA Mapp Seq Anal">
        <title>Comparative analysis of the mitochondrial genomes of six newly sequenced diatoms reveals group II introns in the barcoding region of cox1.</title>
        <authorList>
            <person name="Pogoda C.S."/>
            <person name="Keepers K.G."/>
            <person name="Hamsher S.E."/>
            <person name="Stepanek J.G."/>
            <person name="Kane N.C."/>
            <person name="Kociolek J.P."/>
        </authorList>
    </citation>
    <scope>NUCLEOTIDE SEQUENCE</scope>
</reference>
<keyword evidence="2" id="KW-0687">Ribonucleoprotein</keyword>
<geneLocation type="mitochondrion" evidence="4"/>
<keyword evidence="1 4" id="KW-0689">Ribosomal protein</keyword>
<proteinExistence type="predicted"/>
<evidence type="ECO:0000256" key="2">
    <source>
        <dbReference type="ARBA" id="ARBA00023274"/>
    </source>
</evidence>
<gene>
    <name evidence="4" type="primary">rps10</name>
</gene>
<dbReference type="Pfam" id="PF00338">
    <property type="entry name" value="Ribosomal_S10"/>
    <property type="match status" value="1"/>
</dbReference>
<organism evidence="4">
    <name type="scientific">Entomoneis sp</name>
    <dbReference type="NCBI Taxonomy" id="186043"/>
    <lineage>
        <taxon>Eukaryota</taxon>
        <taxon>Sar</taxon>
        <taxon>Stramenopiles</taxon>
        <taxon>Ochrophyta</taxon>
        <taxon>Bacillariophyta</taxon>
        <taxon>Bacillariophyceae</taxon>
        <taxon>Bacillariophycidae</taxon>
        <taxon>Entomoneidaceae</taxon>
        <taxon>Entomoneis</taxon>
    </lineage>
</organism>
<feature type="domain" description="Small ribosomal subunit protein uS10" evidence="3">
    <location>
        <begin position="6"/>
        <end position="85"/>
    </location>
</feature>
<dbReference type="Gene3D" id="3.30.70.600">
    <property type="entry name" value="Ribosomal protein S10 domain"/>
    <property type="match status" value="1"/>
</dbReference>
<dbReference type="InterPro" id="IPR027486">
    <property type="entry name" value="Ribosomal_uS10_dom"/>
</dbReference>
<dbReference type="InterPro" id="IPR036838">
    <property type="entry name" value="Ribosomal_uS10_dom_sf"/>
</dbReference>
<accession>A0A3G1PWC7</accession>
<keyword evidence="4" id="KW-0496">Mitochondrion</keyword>
<evidence type="ECO:0000313" key="4">
    <source>
        <dbReference type="EMBL" id="AVR57505.1"/>
    </source>
</evidence>
<dbReference type="EMBL" id="MF997419">
    <property type="protein sequence ID" value="AVR57505.1"/>
    <property type="molecule type" value="Genomic_DNA"/>
</dbReference>